<dbReference type="RefSeq" id="WP_236889420.1">
    <property type="nucleotide sequence ID" value="NZ_AP024488.1"/>
</dbReference>
<name>A0ABM7PKD3_9BACT</name>
<dbReference type="PROSITE" id="PS51833">
    <property type="entry name" value="HDOD"/>
    <property type="match status" value="1"/>
</dbReference>
<accession>A0ABM7PKD3</accession>
<gene>
    <name evidence="2" type="ORF">DSLASN_36450</name>
</gene>
<dbReference type="InterPro" id="IPR052340">
    <property type="entry name" value="RNase_Y/CdgJ"/>
</dbReference>
<dbReference type="EMBL" id="AP024488">
    <property type="protein sequence ID" value="BCS98013.1"/>
    <property type="molecule type" value="Genomic_DNA"/>
</dbReference>
<dbReference type="Proteomes" id="UP001320148">
    <property type="component" value="Chromosome"/>
</dbReference>
<sequence>MITNGMKRGFDIDIIDIKSQECPENPSERSAYSNSRSKPEKTMAMVFRKMEKEGDFPSFSNQIIEINKVLNLKYASAKDIANVLMKDFALCNKLIKLVNSSFYGVFGRGGVSSVEEAMIILGADQVQQAAASLMLFEHMQRSSRNEELKQIALKTLMSGLIAKELAMAKKISNSDEFLICAMFHRLGENLMAYYFPEQRETIIQFAKRNKMSYENAFRLFLGFSSQELGVGIAAKWGLPENIRLSMQTKKPEKPSQAAVKLSRVQQLGTVALLSNVICDIRFQITDPPKRDKILGSLIQLYRGRYDTVLDTINILLTRVINNIKNNSSYLDINTDECRVLFDEPSS</sequence>
<dbReference type="PANTHER" id="PTHR33525">
    <property type="match status" value="1"/>
</dbReference>
<dbReference type="Pfam" id="PF08668">
    <property type="entry name" value="HDOD"/>
    <property type="match status" value="1"/>
</dbReference>
<evidence type="ECO:0000259" key="1">
    <source>
        <dbReference type="PROSITE" id="PS51833"/>
    </source>
</evidence>
<organism evidence="2 3">
    <name type="scientific">Desulfoluna limicola</name>
    <dbReference type="NCBI Taxonomy" id="2810562"/>
    <lineage>
        <taxon>Bacteria</taxon>
        <taxon>Pseudomonadati</taxon>
        <taxon>Thermodesulfobacteriota</taxon>
        <taxon>Desulfobacteria</taxon>
        <taxon>Desulfobacterales</taxon>
        <taxon>Desulfolunaceae</taxon>
        <taxon>Desulfoluna</taxon>
    </lineage>
</organism>
<protein>
    <recommendedName>
        <fullName evidence="1">HDOD domain-containing protein</fullName>
    </recommendedName>
</protein>
<dbReference type="Gene3D" id="1.10.3210.10">
    <property type="entry name" value="Hypothetical protein af1432"/>
    <property type="match status" value="1"/>
</dbReference>
<proteinExistence type="predicted"/>
<dbReference type="InterPro" id="IPR013976">
    <property type="entry name" value="HDOD"/>
</dbReference>
<dbReference type="PANTHER" id="PTHR33525:SF3">
    <property type="entry name" value="RIBONUCLEASE Y"/>
    <property type="match status" value="1"/>
</dbReference>
<keyword evidence="3" id="KW-1185">Reference proteome</keyword>
<evidence type="ECO:0000313" key="3">
    <source>
        <dbReference type="Proteomes" id="UP001320148"/>
    </source>
</evidence>
<dbReference type="SUPFAM" id="SSF109604">
    <property type="entry name" value="HD-domain/PDEase-like"/>
    <property type="match status" value="1"/>
</dbReference>
<feature type="domain" description="HDOD" evidence="1">
    <location>
        <begin position="56"/>
        <end position="252"/>
    </location>
</feature>
<evidence type="ECO:0000313" key="2">
    <source>
        <dbReference type="EMBL" id="BCS98013.1"/>
    </source>
</evidence>
<reference evidence="2 3" key="1">
    <citation type="submission" date="2021-02" db="EMBL/GenBank/DDBJ databases">
        <title>Complete genome of Desulfoluna sp. strain ASN36.</title>
        <authorList>
            <person name="Takahashi A."/>
            <person name="Kojima H."/>
            <person name="Fukui M."/>
        </authorList>
    </citation>
    <scope>NUCLEOTIDE SEQUENCE [LARGE SCALE GENOMIC DNA]</scope>
    <source>
        <strain evidence="2 3">ASN36</strain>
    </source>
</reference>